<organism evidence="1 2">
    <name type="scientific">Rhododendron simsii</name>
    <name type="common">Sims's rhododendron</name>
    <dbReference type="NCBI Taxonomy" id="118357"/>
    <lineage>
        <taxon>Eukaryota</taxon>
        <taxon>Viridiplantae</taxon>
        <taxon>Streptophyta</taxon>
        <taxon>Embryophyta</taxon>
        <taxon>Tracheophyta</taxon>
        <taxon>Spermatophyta</taxon>
        <taxon>Magnoliopsida</taxon>
        <taxon>eudicotyledons</taxon>
        <taxon>Gunneridae</taxon>
        <taxon>Pentapetalae</taxon>
        <taxon>asterids</taxon>
        <taxon>Ericales</taxon>
        <taxon>Ericaceae</taxon>
        <taxon>Ericoideae</taxon>
        <taxon>Rhodoreae</taxon>
        <taxon>Rhododendron</taxon>
    </lineage>
</organism>
<dbReference type="AlphaFoldDB" id="A0A834GCN8"/>
<gene>
    <name evidence="1" type="ORF">RHSIM_Rhsim10G0130700</name>
</gene>
<proteinExistence type="predicted"/>
<comment type="caution">
    <text evidence="1">The sequence shown here is derived from an EMBL/GenBank/DDBJ whole genome shotgun (WGS) entry which is preliminary data.</text>
</comment>
<name>A0A834GCN8_RHOSS</name>
<evidence type="ECO:0000313" key="2">
    <source>
        <dbReference type="Proteomes" id="UP000626092"/>
    </source>
</evidence>
<protein>
    <submittedName>
        <fullName evidence="1">Uncharacterized protein</fullName>
    </submittedName>
</protein>
<reference evidence="1" key="1">
    <citation type="submission" date="2019-11" db="EMBL/GenBank/DDBJ databases">
        <authorList>
            <person name="Liu Y."/>
            <person name="Hou J."/>
            <person name="Li T.-Q."/>
            <person name="Guan C.-H."/>
            <person name="Wu X."/>
            <person name="Wu H.-Z."/>
            <person name="Ling F."/>
            <person name="Zhang R."/>
            <person name="Shi X.-G."/>
            <person name="Ren J.-P."/>
            <person name="Chen E.-F."/>
            <person name="Sun J.-M."/>
        </authorList>
    </citation>
    <scope>NUCLEOTIDE SEQUENCE</scope>
    <source>
        <strain evidence="1">Adult_tree_wgs_1</strain>
        <tissue evidence="1">Leaves</tissue>
    </source>
</reference>
<sequence length="89" mass="9661">MCSCSGKNYSLGVHISFLCMNAFSDSDGSTAFEAPSPNRRRGLAAKKGESAQVVFQSPPPELMKTSVSRCFLFMSIFTNGLEVLFVEAK</sequence>
<keyword evidence="2" id="KW-1185">Reference proteome</keyword>
<dbReference type="Proteomes" id="UP000626092">
    <property type="component" value="Unassembled WGS sequence"/>
</dbReference>
<dbReference type="EMBL" id="WJXA01000010">
    <property type="protein sequence ID" value="KAF7129494.1"/>
    <property type="molecule type" value="Genomic_DNA"/>
</dbReference>
<evidence type="ECO:0000313" key="1">
    <source>
        <dbReference type="EMBL" id="KAF7129494.1"/>
    </source>
</evidence>
<accession>A0A834GCN8</accession>